<dbReference type="RefSeq" id="WP_148324447.1">
    <property type="nucleotide sequence ID" value="NZ_JACJLL010000102.1"/>
</dbReference>
<organism evidence="2 3">
    <name type="scientific">Clostridium saudiense</name>
    <dbReference type="NCBI Taxonomy" id="1414720"/>
    <lineage>
        <taxon>Bacteria</taxon>
        <taxon>Bacillati</taxon>
        <taxon>Bacillota</taxon>
        <taxon>Clostridia</taxon>
        <taxon>Eubacteriales</taxon>
        <taxon>Clostridiaceae</taxon>
        <taxon>Clostridium</taxon>
    </lineage>
</organism>
<dbReference type="InterPro" id="IPR011009">
    <property type="entry name" value="Kinase-like_dom_sf"/>
</dbReference>
<sequence length="377" mass="43663">MHDECLKITIEALEAINFNGEIVNVKSFGSGIINDTFLVICKNNESKEEKYILQKINHSIFKNVEKLMENYCNVCDYLKEVVKRNHGDIDRETITVIPTKEGKSFFKDSLGNYWRAIKFISNTITYDVLESANDFYKAGKAFGQFQNMLSEYRAEDLYESIPNFHNTRERFKTFLSAVENNKANRLDEVRAEVNFILERKNDTSILLEMYERGELPLRVTHNDTKISNILMDAETKEGICVIDLDTIMPGLSLYDFGDAIRSGATHALEDEKDLNKVYVDLEFFEAFTKGFLEGTNSILTENEIAMLPMGAKVITLEQGIRFLTDYLDGDVYYKTSYEEQNLDRTRTQLKLVKDMELKWDKLKCIVDKYVLNNIVER</sequence>
<gene>
    <name evidence="2" type="ORF">H6A19_13345</name>
</gene>
<evidence type="ECO:0000259" key="1">
    <source>
        <dbReference type="Pfam" id="PF01636"/>
    </source>
</evidence>
<feature type="domain" description="Aminoglycoside phosphotransferase" evidence="1">
    <location>
        <begin position="25"/>
        <end position="266"/>
    </location>
</feature>
<dbReference type="PANTHER" id="PTHR21064">
    <property type="entry name" value="AMINOGLYCOSIDE PHOSPHOTRANSFERASE DOMAIN-CONTAINING PROTEIN-RELATED"/>
    <property type="match status" value="1"/>
</dbReference>
<dbReference type="SUPFAM" id="SSF56112">
    <property type="entry name" value="Protein kinase-like (PK-like)"/>
    <property type="match status" value="1"/>
</dbReference>
<name>A0ABS2FJ33_9CLOT</name>
<evidence type="ECO:0000313" key="2">
    <source>
        <dbReference type="EMBL" id="MBM6820311.1"/>
    </source>
</evidence>
<evidence type="ECO:0000313" key="3">
    <source>
        <dbReference type="Proteomes" id="UP000767334"/>
    </source>
</evidence>
<accession>A0ABS2FJ33</accession>
<dbReference type="Proteomes" id="UP000767334">
    <property type="component" value="Unassembled WGS sequence"/>
</dbReference>
<dbReference type="InterPro" id="IPR002575">
    <property type="entry name" value="Aminoglycoside_PTrfase"/>
</dbReference>
<dbReference type="Gene3D" id="3.90.1200.10">
    <property type="match status" value="1"/>
</dbReference>
<reference evidence="2 3" key="1">
    <citation type="journal article" date="2021" name="Sci. Rep.">
        <title>The distribution of antibiotic resistance genes in chicken gut microbiota commensals.</title>
        <authorList>
            <person name="Juricova H."/>
            <person name="Matiasovicova J."/>
            <person name="Kubasova T."/>
            <person name="Cejkova D."/>
            <person name="Rychlik I."/>
        </authorList>
    </citation>
    <scope>NUCLEOTIDE SEQUENCE [LARGE SCALE GENOMIC DNA]</scope>
    <source>
        <strain evidence="2 3">An435</strain>
    </source>
</reference>
<dbReference type="Pfam" id="PF01636">
    <property type="entry name" value="APH"/>
    <property type="match status" value="1"/>
</dbReference>
<dbReference type="InterPro" id="IPR050249">
    <property type="entry name" value="Pseudomonas-type_ThrB"/>
</dbReference>
<comment type="caution">
    <text evidence="2">The sequence shown here is derived from an EMBL/GenBank/DDBJ whole genome shotgun (WGS) entry which is preliminary data.</text>
</comment>
<protein>
    <submittedName>
        <fullName evidence="2">Aminoglycoside phosphotransferase family protein</fullName>
    </submittedName>
</protein>
<keyword evidence="3" id="KW-1185">Reference proteome</keyword>
<proteinExistence type="predicted"/>
<dbReference type="EMBL" id="JACJLL010000102">
    <property type="protein sequence ID" value="MBM6820311.1"/>
    <property type="molecule type" value="Genomic_DNA"/>
</dbReference>
<dbReference type="PANTHER" id="PTHR21064:SF5">
    <property type="entry name" value="SLR1880 PROTEIN"/>
    <property type="match status" value="1"/>
</dbReference>